<name>A0A1G1W171_9BACT</name>
<dbReference type="AlphaFoldDB" id="A0A1G1W171"/>
<reference evidence="1 2" key="1">
    <citation type="journal article" date="2016" name="Nat. Commun.">
        <title>Thousands of microbial genomes shed light on interconnected biogeochemical processes in an aquifer system.</title>
        <authorList>
            <person name="Anantharaman K."/>
            <person name="Brown C.T."/>
            <person name="Hug L.A."/>
            <person name="Sharon I."/>
            <person name="Castelle C.J."/>
            <person name="Probst A.J."/>
            <person name="Thomas B.C."/>
            <person name="Singh A."/>
            <person name="Wilkins M.J."/>
            <person name="Karaoz U."/>
            <person name="Brodie E.L."/>
            <person name="Williams K.H."/>
            <person name="Hubbard S.S."/>
            <person name="Banfield J.F."/>
        </authorList>
    </citation>
    <scope>NUCLEOTIDE SEQUENCE [LARGE SCALE GENOMIC DNA]</scope>
</reference>
<evidence type="ECO:0000313" key="2">
    <source>
        <dbReference type="Proteomes" id="UP000176723"/>
    </source>
</evidence>
<organism evidence="1 2">
    <name type="scientific">Candidatus Chisholmbacteria bacterium RIFCSPLOWO2_01_FULL_49_14</name>
    <dbReference type="NCBI Taxonomy" id="1797593"/>
    <lineage>
        <taxon>Bacteria</taxon>
        <taxon>Candidatus Chisholmiibacteriota</taxon>
    </lineage>
</organism>
<dbReference type="Proteomes" id="UP000176723">
    <property type="component" value="Unassembled WGS sequence"/>
</dbReference>
<evidence type="ECO:0000313" key="1">
    <source>
        <dbReference type="EMBL" id="OGY21428.1"/>
    </source>
</evidence>
<proteinExistence type="predicted"/>
<gene>
    <name evidence="1" type="ORF">A3A65_00200</name>
</gene>
<accession>A0A1G1W171</accession>
<comment type="caution">
    <text evidence="1">The sequence shown here is derived from an EMBL/GenBank/DDBJ whole genome shotgun (WGS) entry which is preliminary data.</text>
</comment>
<sequence length="146" mass="16817">MTWTKDQIAPYLGQQISEWRSSQLHERGKKYLGRDVPDEYFKIQDFCAAQGTSQDSLVPDLTVTLQGVEYIIQAGTGKHPEMLTQETLRQTMSYLNREDLFERGALRQYPNFLEIVKEELVKLPSGKTVLDMLGQIPEYQDLFGNL</sequence>
<protein>
    <submittedName>
        <fullName evidence="1">Uncharacterized protein</fullName>
    </submittedName>
</protein>
<dbReference type="EMBL" id="MHCL01000011">
    <property type="protein sequence ID" value="OGY21428.1"/>
    <property type="molecule type" value="Genomic_DNA"/>
</dbReference>